<feature type="region of interest" description="Disordered" evidence="1">
    <location>
        <begin position="342"/>
        <end position="690"/>
    </location>
</feature>
<reference evidence="4" key="1">
    <citation type="journal article" date="2019" name="Mol. Biol. Evol.">
        <title>Blast fungal genomes show frequent chromosomal changes, gene gains and losses, and effector gene turnover.</title>
        <authorList>
            <person name="Gomez Luciano L.B."/>
            <person name="Jason Tsai I."/>
            <person name="Chuma I."/>
            <person name="Tosa Y."/>
            <person name="Chen Y.H."/>
            <person name="Li J.Y."/>
            <person name="Li M.Y."/>
            <person name="Jade Lu M.Y."/>
            <person name="Nakayashiki H."/>
            <person name="Li W.H."/>
        </authorList>
    </citation>
    <scope>NUCLEOTIDE SEQUENCE</scope>
    <source>
        <strain evidence="4">NI907</strain>
    </source>
</reference>
<name>A0A6P8BCW7_PYRGI</name>
<dbReference type="InterPro" id="IPR019464">
    <property type="entry name" value="ELL_N"/>
</dbReference>
<dbReference type="GO" id="GO:0006368">
    <property type="term" value="P:transcription elongation by RNA polymerase II"/>
    <property type="evidence" value="ECO:0007669"/>
    <property type="project" value="InterPro"/>
</dbReference>
<dbReference type="Proteomes" id="UP000515153">
    <property type="component" value="Unplaced"/>
</dbReference>
<protein>
    <recommendedName>
        <fullName evidence="2">RNA polymerase II elongation factor ELL N-terminal domain-containing protein</fullName>
    </recommendedName>
</protein>
<feature type="compositionally biased region" description="Basic and acidic residues" evidence="1">
    <location>
        <begin position="770"/>
        <end position="783"/>
    </location>
</feature>
<evidence type="ECO:0000256" key="1">
    <source>
        <dbReference type="SAM" id="MobiDB-lite"/>
    </source>
</evidence>
<feature type="region of interest" description="Disordered" evidence="1">
    <location>
        <begin position="137"/>
        <end position="207"/>
    </location>
</feature>
<feature type="compositionally biased region" description="Polar residues" evidence="1">
    <location>
        <begin position="583"/>
        <end position="603"/>
    </location>
</feature>
<gene>
    <name evidence="4" type="ORF">PgNI_04345</name>
</gene>
<dbReference type="AlphaFoldDB" id="A0A6P8BCW7"/>
<evidence type="ECO:0000259" key="2">
    <source>
        <dbReference type="Pfam" id="PF10390"/>
    </source>
</evidence>
<feature type="compositionally biased region" description="Low complexity" evidence="1">
    <location>
        <begin position="453"/>
        <end position="462"/>
    </location>
</feature>
<dbReference type="GO" id="GO:0016567">
    <property type="term" value="P:protein ubiquitination"/>
    <property type="evidence" value="ECO:0007669"/>
    <property type="project" value="UniProtKB-UniPathway"/>
</dbReference>
<sequence length="783" mass="85602">MSLVIPAGGLELETSVDKMTSLPLQAFAITLSDDMLEDLIDSFQNGQEIELSLGQSPAFLYGGNTQPVTRIPENFSYDLYVTDPNSPEIASLAPNPTMPLFKKPHLNYVKKPKYMPKGLIDEDETPELGALEIIENPEKSQTSSQSKSSSLQPQSALNKKPKPATTGKKTAASNAITMSTQARSRPTSPAISAVGSPLPESSIESSHQQIVKEAKELRAPLIHALAVREMTYDELWEKWGKGRDDDDDSRREFRNILNKVADQVKNSNKYMMKKNHWKELDVWNHNYDSDSDRQTAIDNAVRHFDKMRIGASEPEWQKLLPFDDRGKGKCLSKLQASLARGPKGLTVHVQNADDTSGGGSPDTDNRSISGSQPMSRSSSQNKPKKTAEKKPVEKKPAVSAPKKPAAPKVSPSKPAAKPTAKTGARGPLSKEIITDSDESSDEIPLSQTKNVVKKQAAPAVRAPKPPVSAPTSGPSSLPKKPPPPAAREPAKPQITAKAPVKRPREEEDSSSSSGTPLAKKFKVKEPVRAPKEPIRAPKEPIRAPKETTVRAPKDVIRAPRETKPIKEAKAAPLPVSKPRPADLSQSTSRTGSSNISFNRSKNTSPAKSSPLASSPPTNASDIDPAEEAMIANANRKRKADAYYNDSSSTTSSSSSNVQTSSKNSIKKRTHDDDVSASRRGAGSKLSPDVVAKARRFKEAYSDYERLHYELSGMNNPEESKLNELMNMHRRLEKMKKEIYSTTGAAYNGDRGRDRAQKSGEQKRSSAVASSRRERDEYSDYGRH</sequence>
<feature type="compositionally biased region" description="Low complexity" evidence="1">
    <location>
        <begin position="140"/>
        <end position="155"/>
    </location>
</feature>
<dbReference type="Gene3D" id="1.10.10.2670">
    <property type="entry name" value="E3 ubiquitin-protein ligase"/>
    <property type="match status" value="1"/>
</dbReference>
<dbReference type="InterPro" id="IPR042065">
    <property type="entry name" value="E3_ELL-like"/>
</dbReference>
<feature type="compositionally biased region" description="Low complexity" evidence="1">
    <location>
        <begin position="469"/>
        <end position="478"/>
    </location>
</feature>
<feature type="compositionally biased region" description="Basic and acidic residues" evidence="1">
    <location>
        <begin position="385"/>
        <end position="396"/>
    </location>
</feature>
<dbReference type="KEGG" id="pgri:PgNI_04345"/>
<feature type="compositionally biased region" description="Low complexity" evidence="1">
    <location>
        <begin position="163"/>
        <end position="172"/>
    </location>
</feature>
<dbReference type="GO" id="GO:0008023">
    <property type="term" value="C:transcription elongation factor complex"/>
    <property type="evidence" value="ECO:0007669"/>
    <property type="project" value="InterPro"/>
</dbReference>
<reference evidence="4" key="2">
    <citation type="submission" date="2019-10" db="EMBL/GenBank/DDBJ databases">
        <authorList>
            <consortium name="NCBI Genome Project"/>
        </authorList>
    </citation>
    <scope>NUCLEOTIDE SEQUENCE</scope>
    <source>
        <strain evidence="4">NI907</strain>
    </source>
</reference>
<feature type="compositionally biased region" description="Low complexity" evidence="1">
    <location>
        <begin position="367"/>
        <end position="379"/>
    </location>
</feature>
<feature type="compositionally biased region" description="Low complexity" evidence="1">
    <location>
        <begin position="397"/>
        <end position="422"/>
    </location>
</feature>
<feature type="compositionally biased region" description="Low complexity" evidence="1">
    <location>
        <begin position="644"/>
        <end position="663"/>
    </location>
</feature>
<dbReference type="GeneID" id="41959302"/>
<dbReference type="RefSeq" id="XP_030984956.1">
    <property type="nucleotide sequence ID" value="XM_031124393.1"/>
</dbReference>
<proteinExistence type="predicted"/>
<feature type="compositionally biased region" description="Polar residues" evidence="1">
    <location>
        <begin position="173"/>
        <end position="190"/>
    </location>
</feature>
<keyword evidence="3" id="KW-1185">Reference proteome</keyword>
<accession>A0A6P8BCW7</accession>
<evidence type="ECO:0000313" key="4">
    <source>
        <dbReference type="RefSeq" id="XP_030984956.1"/>
    </source>
</evidence>
<feature type="compositionally biased region" description="Basic and acidic residues" evidence="1">
    <location>
        <begin position="523"/>
        <end position="569"/>
    </location>
</feature>
<feature type="domain" description="RNA polymerase II elongation factor ELL N-terminal" evidence="2">
    <location>
        <begin position="160"/>
        <end position="294"/>
    </location>
</feature>
<feature type="compositionally biased region" description="Low complexity" evidence="1">
    <location>
        <begin position="604"/>
        <end position="616"/>
    </location>
</feature>
<dbReference type="Pfam" id="PF10390">
    <property type="entry name" value="ELL"/>
    <property type="match status" value="1"/>
</dbReference>
<reference evidence="4" key="3">
    <citation type="submission" date="2025-08" db="UniProtKB">
        <authorList>
            <consortium name="RefSeq"/>
        </authorList>
    </citation>
    <scope>IDENTIFICATION</scope>
    <source>
        <strain evidence="4">NI907</strain>
    </source>
</reference>
<feature type="region of interest" description="Disordered" evidence="1">
    <location>
        <begin position="741"/>
        <end position="783"/>
    </location>
</feature>
<dbReference type="InterPro" id="IPR036390">
    <property type="entry name" value="WH_DNA-bd_sf"/>
</dbReference>
<dbReference type="UniPathway" id="UPA00143"/>
<evidence type="ECO:0000313" key="3">
    <source>
        <dbReference type="Proteomes" id="UP000515153"/>
    </source>
</evidence>
<feature type="compositionally biased region" description="Basic and acidic residues" evidence="1">
    <location>
        <begin position="749"/>
        <end position="763"/>
    </location>
</feature>
<organism evidence="3 4">
    <name type="scientific">Pyricularia grisea</name>
    <name type="common">Crabgrass-specific blast fungus</name>
    <name type="synonym">Magnaporthe grisea</name>
    <dbReference type="NCBI Taxonomy" id="148305"/>
    <lineage>
        <taxon>Eukaryota</taxon>
        <taxon>Fungi</taxon>
        <taxon>Dikarya</taxon>
        <taxon>Ascomycota</taxon>
        <taxon>Pezizomycotina</taxon>
        <taxon>Sordariomycetes</taxon>
        <taxon>Sordariomycetidae</taxon>
        <taxon>Magnaporthales</taxon>
        <taxon>Pyriculariaceae</taxon>
        <taxon>Pyricularia</taxon>
    </lineage>
</organism>
<dbReference type="SUPFAM" id="SSF46785">
    <property type="entry name" value="Winged helix' DNA-binding domain"/>
    <property type="match status" value="1"/>
</dbReference>